<keyword evidence="1" id="KW-0472">Membrane</keyword>
<sequence>MDFFESFSAPFMMSVALWPLVSFIVTVPVLAMLYHRDNRLGFGAALSAYATVLYLIGLLCFTLYPMPDDPAAYCATHHLHPQLNPLQFIGDIRADGLTAILQIVMNVVFSSLSASS</sequence>
<evidence type="ECO:0000313" key="3">
    <source>
        <dbReference type="Proteomes" id="UP000262177"/>
    </source>
</evidence>
<dbReference type="EMBL" id="AP018131">
    <property type="protein sequence ID" value="BBA47081.1"/>
    <property type="molecule type" value="Genomic_DNA"/>
</dbReference>
<dbReference type="AlphaFoldDB" id="A0A286T9H6"/>
<feature type="transmembrane region" description="Helical" evidence="1">
    <location>
        <begin position="46"/>
        <end position="66"/>
    </location>
</feature>
<accession>A0A286T9H6</accession>
<evidence type="ECO:0000256" key="1">
    <source>
        <dbReference type="SAM" id="Phobius"/>
    </source>
</evidence>
<keyword evidence="1" id="KW-0812">Transmembrane</keyword>
<dbReference type="Proteomes" id="UP000262177">
    <property type="component" value="Chromosome"/>
</dbReference>
<feature type="transmembrane region" description="Helical" evidence="1">
    <location>
        <begin position="12"/>
        <end position="34"/>
    </location>
</feature>
<gene>
    <name evidence="2" type="ORF">BBJK_00041</name>
</gene>
<name>A0A286T9H6_BIFBI</name>
<keyword evidence="1" id="KW-1133">Transmembrane helix</keyword>
<organism evidence="2 3">
    <name type="scientific">Bifidobacterium bifidum LMG 13195</name>
    <dbReference type="NCBI Taxonomy" id="1207542"/>
    <lineage>
        <taxon>Bacteria</taxon>
        <taxon>Bacillati</taxon>
        <taxon>Actinomycetota</taxon>
        <taxon>Actinomycetes</taxon>
        <taxon>Bifidobacteriales</taxon>
        <taxon>Bifidobacteriaceae</taxon>
        <taxon>Bifidobacterium</taxon>
    </lineage>
</organism>
<evidence type="ECO:0000313" key="2">
    <source>
        <dbReference type="EMBL" id="BBA47081.1"/>
    </source>
</evidence>
<protein>
    <submittedName>
        <fullName evidence="2">Uncharacterized protein</fullName>
    </submittedName>
</protein>
<reference evidence="2 3" key="1">
    <citation type="journal article" date="2017" name="Biosci. Biotechnol. Biochem.">
        <title>Identification and characterization of a sulfoglycosidase from Bifidobacterium bifidum implicated in mucin glycan utilization.</title>
        <authorList>
            <person name="Katoh T."/>
            <person name="Maeshibu T."/>
            <person name="Kikkawa K."/>
            <person name="Gotoh A."/>
            <person name="Tomabechi Y."/>
            <person name="Nakamura M."/>
            <person name="Liao W.-H."/>
            <person name="Yamaguchi M."/>
            <person name="Ashida H."/>
            <person name="Yamamoto K."/>
            <person name="Katayama T."/>
        </authorList>
    </citation>
    <scope>NUCLEOTIDE SEQUENCE [LARGE SCALE GENOMIC DNA]</scope>
    <source>
        <strain evidence="2 3">JCM 7004</strain>
    </source>
</reference>
<proteinExistence type="predicted"/>